<evidence type="ECO:0000313" key="2">
    <source>
        <dbReference type="EMBL" id="SNS88065.1"/>
    </source>
</evidence>
<accession>A0A239I372</accession>
<evidence type="ECO:0000259" key="1">
    <source>
        <dbReference type="SMART" id="SM01008"/>
    </source>
</evidence>
<dbReference type="InterPro" id="IPR008274">
    <property type="entry name" value="AldOxase/xan_DH_MoCoBD1"/>
</dbReference>
<dbReference type="InterPro" id="IPR016208">
    <property type="entry name" value="Ald_Oxase/xanthine_DH-like"/>
</dbReference>
<reference evidence="3" key="1">
    <citation type="submission" date="2017-06" db="EMBL/GenBank/DDBJ databases">
        <authorList>
            <person name="Varghese N."/>
            <person name="Submissions S."/>
        </authorList>
    </citation>
    <scope>NUCLEOTIDE SEQUENCE [LARGE SCALE GENOMIC DNA]</scope>
    <source>
        <strain evidence="3">NKM1</strain>
    </source>
</reference>
<gene>
    <name evidence="2" type="ORF">SAMN06296052_115122</name>
</gene>
<dbReference type="GO" id="GO:0016491">
    <property type="term" value="F:oxidoreductase activity"/>
    <property type="evidence" value="ECO:0007669"/>
    <property type="project" value="InterPro"/>
</dbReference>
<dbReference type="EMBL" id="FZOQ01000015">
    <property type="protein sequence ID" value="SNS88065.1"/>
    <property type="molecule type" value="Genomic_DNA"/>
</dbReference>
<dbReference type="SUPFAM" id="SSF56003">
    <property type="entry name" value="Molybdenum cofactor-binding domain"/>
    <property type="match status" value="1"/>
</dbReference>
<dbReference type="InterPro" id="IPR036856">
    <property type="entry name" value="Ald_Oxase/Xan_DH_a/b_sf"/>
</dbReference>
<dbReference type="Pfam" id="PF20256">
    <property type="entry name" value="MoCoBD_2"/>
    <property type="match status" value="1"/>
</dbReference>
<dbReference type="InterPro" id="IPR000674">
    <property type="entry name" value="Ald_Oxase/Xan_DH_a/b"/>
</dbReference>
<dbReference type="InterPro" id="IPR046867">
    <property type="entry name" value="AldOxase/xan_DH_MoCoBD2"/>
</dbReference>
<dbReference type="Gene3D" id="3.90.1170.50">
    <property type="entry name" value="Aldehyde oxidase/xanthine dehydrogenase, a/b hammerhead"/>
    <property type="match status" value="1"/>
</dbReference>
<dbReference type="Pfam" id="PF01315">
    <property type="entry name" value="Ald_Xan_dh_C"/>
    <property type="match status" value="1"/>
</dbReference>
<dbReference type="OrthoDB" id="9759099at2"/>
<sequence length="739" mass="81256">MSTNQIGKPTNRVDGRAKVTGEAKYAAEFHVPDLAHGVVVNSAIAKGKIKKIDTSKAMAVEGVFKVITHENRKDYACYDKDFKDMDAPPGSPFRPLYNGNILFNMQPVALVVAETLELARYAATLVEVAYEEEAHETDFEANRGEAYVPEKYNSTTPPKPWGNPEEALAKADVKVEVEYAHPTEHHNPMEMHATVAVWEENGKLTVYDKIQGVENTLQYITSSFGLPKEKVHVLSPFVGGAFGSGLRPQYQSFLAVLAALELKRPVRVMLTRPQMFSFGHRPRTTQRFALGASKDGKLEALIQDVFAETSTFEDYSEDVVIWPGLLYKCDNMKFSHKLVALDEYTPLDMRAPGGTTGIFALESAVDELAYKLGMDPLVFRLKNYTDKDQNNDLPFSSKELRACYIQGAEKFGWEQRSKEPRSMRNGHQLVGWGVAHGAWEAQQAKASAKAVLTTDGKLTISSATADIGTGTYTVMTQIAAETLGLPLEDVTFKLGDTSLPFAPLEGGSKTVSTVGSAVKKVCEKIGEKLLRLAQQQANSPLKDAELKDVTFTDGRLHLKSDTAKAVSFKEIMQLGQREQLEEEVSSKPSEEQKKFARFAHSVAFVEVKVDEDLGAIQVSRIVTAIAGGRIINPKTAKSQIMGAAVWGIGVALEEESVMDNNYGRFMNHDLEKYHVPVNADVHDIDVIFVEEQDTIVNALGAKGLGEIGIVSIAPAIVNAVFHATGKRIRHLPIKLDKLL</sequence>
<protein>
    <submittedName>
        <fullName evidence="2">Xanthine dehydrogenase, molybdenum binding subunit apoprotein</fullName>
    </submittedName>
</protein>
<name>A0A239I372_9BACT</name>
<dbReference type="Proteomes" id="UP000198432">
    <property type="component" value="Unassembled WGS sequence"/>
</dbReference>
<dbReference type="Gene3D" id="3.30.365.10">
    <property type="entry name" value="Aldehyde oxidase/xanthine dehydrogenase, molybdopterin binding domain"/>
    <property type="match status" value="4"/>
</dbReference>
<dbReference type="PANTHER" id="PTHR11908">
    <property type="entry name" value="XANTHINE DEHYDROGENASE"/>
    <property type="match status" value="1"/>
</dbReference>
<dbReference type="InterPro" id="IPR037165">
    <property type="entry name" value="AldOxase/xan_DH_Mopterin-bd_sf"/>
</dbReference>
<dbReference type="Pfam" id="PF02738">
    <property type="entry name" value="MoCoBD_1"/>
    <property type="match status" value="1"/>
</dbReference>
<dbReference type="AlphaFoldDB" id="A0A239I372"/>
<dbReference type="RefSeq" id="WP_089320322.1">
    <property type="nucleotide sequence ID" value="NZ_FZOQ01000015.1"/>
</dbReference>
<feature type="domain" description="Aldehyde oxidase/xanthine dehydrogenase a/b hammerhead" evidence="1">
    <location>
        <begin position="20"/>
        <end position="134"/>
    </location>
</feature>
<dbReference type="GO" id="GO:0005506">
    <property type="term" value="F:iron ion binding"/>
    <property type="evidence" value="ECO:0007669"/>
    <property type="project" value="InterPro"/>
</dbReference>
<evidence type="ECO:0000313" key="3">
    <source>
        <dbReference type="Proteomes" id="UP000198432"/>
    </source>
</evidence>
<proteinExistence type="predicted"/>
<keyword evidence="3" id="KW-1185">Reference proteome</keyword>
<dbReference type="SUPFAM" id="SSF54665">
    <property type="entry name" value="CO dehydrogenase molybdoprotein N-domain-like"/>
    <property type="match status" value="1"/>
</dbReference>
<dbReference type="SMART" id="SM01008">
    <property type="entry name" value="Ald_Xan_dh_C"/>
    <property type="match status" value="1"/>
</dbReference>
<organism evidence="2 3">
    <name type="scientific">Pontibacter ummariensis</name>
    <dbReference type="NCBI Taxonomy" id="1610492"/>
    <lineage>
        <taxon>Bacteria</taxon>
        <taxon>Pseudomonadati</taxon>
        <taxon>Bacteroidota</taxon>
        <taxon>Cytophagia</taxon>
        <taxon>Cytophagales</taxon>
        <taxon>Hymenobacteraceae</taxon>
        <taxon>Pontibacter</taxon>
    </lineage>
</organism>
<dbReference type="PANTHER" id="PTHR11908:SF153">
    <property type="entry name" value="DEHYDROGENASE"/>
    <property type="match status" value="1"/>
</dbReference>